<comment type="caution">
    <text evidence="8">The sequence shown here is derived from an EMBL/GenBank/DDBJ whole genome shotgun (WGS) entry which is preliminary data.</text>
</comment>
<protein>
    <submittedName>
        <fullName evidence="8">Aerobic-type carbon monoxide dehydrogenase small subunit CoxS/CutS-like</fullName>
    </submittedName>
</protein>
<dbReference type="SUPFAM" id="SSF54292">
    <property type="entry name" value="2Fe-2S ferredoxin-like"/>
    <property type="match status" value="1"/>
</dbReference>
<evidence type="ECO:0000256" key="5">
    <source>
        <dbReference type="ARBA" id="ARBA00023014"/>
    </source>
</evidence>
<reference evidence="9" key="2">
    <citation type="journal article" date="2019" name="MicrobiologyOpen">
        <title>High-quality draft genome sequence of Gaiella occulta isolated from a 150 meter deep mineral water borehole and comparison with the genome sequences of other deep-branching lineages of the phylum Actinobacteria.</title>
        <authorList>
            <person name="Severino R."/>
            <person name="Froufe H.J.C."/>
            <person name="Barroso C."/>
            <person name="Albuquerque L."/>
            <person name="Lobo-da-Cunha A."/>
            <person name="da Costa M.S."/>
            <person name="Egas C."/>
        </authorList>
    </citation>
    <scope>NUCLEOTIDE SEQUENCE [LARGE SCALE GENOMIC DNA]</scope>
    <source>
        <strain evidence="9">F2-233</strain>
    </source>
</reference>
<dbReference type="Gene3D" id="3.10.20.30">
    <property type="match status" value="1"/>
</dbReference>
<dbReference type="Proteomes" id="UP000254134">
    <property type="component" value="Unassembled WGS sequence"/>
</dbReference>
<dbReference type="AlphaFoldDB" id="A0A7M2Z0C8"/>
<evidence type="ECO:0000259" key="7">
    <source>
        <dbReference type="PROSITE" id="PS51085"/>
    </source>
</evidence>
<dbReference type="PROSITE" id="PS00197">
    <property type="entry name" value="2FE2S_FER_1"/>
    <property type="match status" value="1"/>
</dbReference>
<name>A0A7M2Z0C8_9ACTN</name>
<keyword evidence="2" id="KW-0479">Metal-binding</keyword>
<keyword evidence="4" id="KW-0408">Iron</keyword>
<dbReference type="FunFam" id="3.10.20.30:FF:000020">
    <property type="entry name" value="Xanthine dehydrogenase iron-sulfur subunit"/>
    <property type="match status" value="1"/>
</dbReference>
<accession>A0A7M2Z0C8</accession>
<dbReference type="InterPro" id="IPR001041">
    <property type="entry name" value="2Fe-2S_ferredoxin-type"/>
</dbReference>
<evidence type="ECO:0000256" key="6">
    <source>
        <dbReference type="ARBA" id="ARBA00060707"/>
    </source>
</evidence>
<dbReference type="OrthoDB" id="3530637at2"/>
<dbReference type="GO" id="GO:0016491">
    <property type="term" value="F:oxidoreductase activity"/>
    <property type="evidence" value="ECO:0007669"/>
    <property type="project" value="UniProtKB-KW"/>
</dbReference>
<comment type="pathway">
    <text evidence="6">Alkaloid degradation; nicotine degradation.</text>
</comment>
<evidence type="ECO:0000256" key="3">
    <source>
        <dbReference type="ARBA" id="ARBA00023002"/>
    </source>
</evidence>
<keyword evidence="1" id="KW-0001">2Fe-2S</keyword>
<evidence type="ECO:0000256" key="1">
    <source>
        <dbReference type="ARBA" id="ARBA00022714"/>
    </source>
</evidence>
<keyword evidence="5" id="KW-0411">Iron-sulfur</keyword>
<evidence type="ECO:0000313" key="9">
    <source>
        <dbReference type="Proteomes" id="UP000254134"/>
    </source>
</evidence>
<evidence type="ECO:0000256" key="4">
    <source>
        <dbReference type="ARBA" id="ARBA00023004"/>
    </source>
</evidence>
<dbReference type="InterPro" id="IPR036010">
    <property type="entry name" value="2Fe-2S_ferredoxin-like_sf"/>
</dbReference>
<dbReference type="InterPro" id="IPR012675">
    <property type="entry name" value="Beta-grasp_dom_sf"/>
</dbReference>
<dbReference type="CDD" id="cd00207">
    <property type="entry name" value="fer2"/>
    <property type="match status" value="1"/>
</dbReference>
<keyword evidence="9" id="KW-1185">Reference proteome</keyword>
<dbReference type="GO" id="GO:0046872">
    <property type="term" value="F:metal ion binding"/>
    <property type="evidence" value="ECO:0007669"/>
    <property type="project" value="UniProtKB-KW"/>
</dbReference>
<dbReference type="InterPro" id="IPR051452">
    <property type="entry name" value="Diverse_Oxidoreductases"/>
</dbReference>
<dbReference type="PROSITE" id="PS51085">
    <property type="entry name" value="2FE2S_FER_2"/>
    <property type="match status" value="1"/>
</dbReference>
<dbReference type="Pfam" id="PF01799">
    <property type="entry name" value="Fer2_2"/>
    <property type="match status" value="1"/>
</dbReference>
<dbReference type="GO" id="GO:0051537">
    <property type="term" value="F:2 iron, 2 sulfur cluster binding"/>
    <property type="evidence" value="ECO:0007669"/>
    <property type="project" value="UniProtKB-KW"/>
</dbReference>
<dbReference type="SUPFAM" id="SSF47741">
    <property type="entry name" value="CO dehydrogenase ISP C-domain like"/>
    <property type="match status" value="1"/>
</dbReference>
<keyword evidence="3" id="KW-0560">Oxidoreductase</keyword>
<evidence type="ECO:0000256" key="2">
    <source>
        <dbReference type="ARBA" id="ARBA00022723"/>
    </source>
</evidence>
<dbReference type="InterPro" id="IPR036884">
    <property type="entry name" value="2Fe-2S-bd_dom_sf"/>
</dbReference>
<dbReference type="InterPro" id="IPR006058">
    <property type="entry name" value="2Fe2S_fd_BS"/>
</dbReference>
<dbReference type="Gene3D" id="1.10.150.120">
    <property type="entry name" value="[2Fe-2S]-binding domain"/>
    <property type="match status" value="1"/>
</dbReference>
<reference evidence="8 9" key="1">
    <citation type="submission" date="2018-07" db="EMBL/GenBank/DDBJ databases">
        <title>High-quality-draft genome sequence of Gaiella occulta.</title>
        <authorList>
            <person name="Severino R."/>
            <person name="Froufe H.J.C."/>
            <person name="Rainey F.A."/>
            <person name="Barroso C."/>
            <person name="Albuquerque L."/>
            <person name="Lobo-Da-Cunha A."/>
            <person name="Da Costa M.S."/>
            <person name="Egas C."/>
        </authorList>
    </citation>
    <scope>NUCLEOTIDE SEQUENCE [LARGE SCALE GENOMIC DNA]</scope>
    <source>
        <strain evidence="8 9">F2-233</strain>
    </source>
</reference>
<proteinExistence type="predicted"/>
<dbReference type="InterPro" id="IPR002888">
    <property type="entry name" value="2Fe-2S-bd"/>
</dbReference>
<feature type="domain" description="2Fe-2S ferredoxin-type" evidence="7">
    <location>
        <begin position="1"/>
        <end position="77"/>
    </location>
</feature>
<dbReference type="PANTHER" id="PTHR44379">
    <property type="entry name" value="OXIDOREDUCTASE WITH IRON-SULFUR SUBUNIT"/>
    <property type="match status" value="1"/>
</dbReference>
<dbReference type="RefSeq" id="WP_114794634.1">
    <property type="nucleotide sequence ID" value="NZ_QQZY01000001.1"/>
</dbReference>
<sequence length="151" mass="15768">MEVSLQVNGERHVVAVPPHRRLLDVLRDDLELLGSKLACGEGACGACAVLLDGRPVNACLLLAAAAEGHAIVTIEGLSRGRAAAVLEAFVVEDALQCGYCTPGQVVSATALLERVARPTRDEIRQAMAGNLCRCGAYPKIERAILRAAAGA</sequence>
<organism evidence="8 9">
    <name type="scientific">Gaiella occulta</name>
    <dbReference type="NCBI Taxonomy" id="1002870"/>
    <lineage>
        <taxon>Bacteria</taxon>
        <taxon>Bacillati</taxon>
        <taxon>Actinomycetota</taxon>
        <taxon>Thermoleophilia</taxon>
        <taxon>Gaiellales</taxon>
        <taxon>Gaiellaceae</taxon>
        <taxon>Gaiella</taxon>
    </lineage>
</organism>
<dbReference type="PANTHER" id="PTHR44379:SF2">
    <property type="entry name" value="BLR6218 PROTEIN"/>
    <property type="match status" value="1"/>
</dbReference>
<dbReference type="Pfam" id="PF00111">
    <property type="entry name" value="Fer2"/>
    <property type="match status" value="1"/>
</dbReference>
<evidence type="ECO:0000313" key="8">
    <source>
        <dbReference type="EMBL" id="RDI75740.1"/>
    </source>
</evidence>
<gene>
    <name evidence="8" type="ORF">Gocc_0159</name>
</gene>
<dbReference type="EMBL" id="QQZY01000001">
    <property type="protein sequence ID" value="RDI75740.1"/>
    <property type="molecule type" value="Genomic_DNA"/>
</dbReference>